<proteinExistence type="predicted"/>
<keyword evidence="1" id="KW-1133">Transmembrane helix</keyword>
<evidence type="ECO:0000313" key="2">
    <source>
        <dbReference type="EMBL" id="QMU27788.1"/>
    </source>
</evidence>
<accession>A0A7L7L4Q4</accession>
<dbReference type="EMBL" id="CP055153">
    <property type="protein sequence ID" value="QMU27788.1"/>
    <property type="molecule type" value="Genomic_DNA"/>
</dbReference>
<feature type="transmembrane region" description="Helical" evidence="1">
    <location>
        <begin position="6"/>
        <end position="23"/>
    </location>
</feature>
<gene>
    <name evidence="2" type="ORF">HUW48_06895</name>
</gene>
<reference evidence="2 3" key="1">
    <citation type="submission" date="2020-06" db="EMBL/GenBank/DDBJ databases">
        <authorList>
            <person name="Hwang Y.J."/>
        </authorList>
    </citation>
    <scope>NUCLEOTIDE SEQUENCE [LARGE SCALE GENOMIC DNA]</scope>
    <source>
        <strain evidence="2 3">KUDC8001</strain>
    </source>
</reference>
<protein>
    <recommendedName>
        <fullName evidence="4">DUF3592 domain-containing protein</fullName>
    </recommendedName>
</protein>
<dbReference type="AlphaFoldDB" id="A0A7L7L4Q4"/>
<feature type="transmembrane region" description="Helical" evidence="1">
    <location>
        <begin position="108"/>
        <end position="126"/>
    </location>
</feature>
<sequence length="129" mass="14588">MYFEILLIVCAAIFIGTGINSLIEARERAKFGFHTNAVVVKLVGEWSRSNSKITYLYYPIIKFKDNAGSDVQGKLEIGTFPPFYYAGQKVNIIYFENQIFPSTRFSNVVGWLIILLGLGILSYGITQLY</sequence>
<organism evidence="2 3">
    <name type="scientific">Adhaeribacter radiodurans</name>
    <dbReference type="NCBI Taxonomy" id="2745197"/>
    <lineage>
        <taxon>Bacteria</taxon>
        <taxon>Pseudomonadati</taxon>
        <taxon>Bacteroidota</taxon>
        <taxon>Cytophagia</taxon>
        <taxon>Cytophagales</taxon>
        <taxon>Hymenobacteraceae</taxon>
        <taxon>Adhaeribacter</taxon>
    </lineage>
</organism>
<dbReference type="RefSeq" id="WP_182414980.1">
    <property type="nucleotide sequence ID" value="NZ_CP055153.1"/>
</dbReference>
<keyword evidence="1" id="KW-0812">Transmembrane</keyword>
<keyword evidence="3" id="KW-1185">Reference proteome</keyword>
<evidence type="ECO:0000256" key="1">
    <source>
        <dbReference type="SAM" id="Phobius"/>
    </source>
</evidence>
<keyword evidence="1" id="KW-0472">Membrane</keyword>
<evidence type="ECO:0000313" key="3">
    <source>
        <dbReference type="Proteomes" id="UP000514509"/>
    </source>
</evidence>
<dbReference type="Proteomes" id="UP000514509">
    <property type="component" value="Chromosome"/>
</dbReference>
<dbReference type="KEGG" id="add:HUW48_06895"/>
<reference evidence="2 3" key="2">
    <citation type="submission" date="2020-08" db="EMBL/GenBank/DDBJ databases">
        <title>Adhaeribacter dokdonensis sp. nov., isolated from the rhizosphere of Elymus tsukushiensis, a plant native to the Dokdo Islands, Republic of Korea.</title>
        <authorList>
            <person name="Ghim S.Y."/>
        </authorList>
    </citation>
    <scope>NUCLEOTIDE SEQUENCE [LARGE SCALE GENOMIC DNA]</scope>
    <source>
        <strain evidence="2 3">KUDC8001</strain>
    </source>
</reference>
<evidence type="ECO:0008006" key="4">
    <source>
        <dbReference type="Google" id="ProtNLM"/>
    </source>
</evidence>
<name>A0A7L7L4Q4_9BACT</name>